<protein>
    <submittedName>
        <fullName evidence="1">Uncharacterized protein</fullName>
    </submittedName>
</protein>
<comment type="caution">
    <text evidence="1">The sequence shown here is derived from an EMBL/GenBank/DDBJ whole genome shotgun (WGS) entry which is preliminary data.</text>
</comment>
<organism evidence="1 2">
    <name type="scientific">Setomelanomma holmii</name>
    <dbReference type="NCBI Taxonomy" id="210430"/>
    <lineage>
        <taxon>Eukaryota</taxon>
        <taxon>Fungi</taxon>
        <taxon>Dikarya</taxon>
        <taxon>Ascomycota</taxon>
        <taxon>Pezizomycotina</taxon>
        <taxon>Dothideomycetes</taxon>
        <taxon>Pleosporomycetidae</taxon>
        <taxon>Pleosporales</taxon>
        <taxon>Pleosporineae</taxon>
        <taxon>Phaeosphaeriaceae</taxon>
        <taxon>Setomelanomma</taxon>
    </lineage>
</organism>
<accession>A0A9P4GY15</accession>
<dbReference type="EMBL" id="ML978339">
    <property type="protein sequence ID" value="KAF2023557.1"/>
    <property type="molecule type" value="Genomic_DNA"/>
</dbReference>
<gene>
    <name evidence="1" type="ORF">EK21DRAFT_80598</name>
</gene>
<dbReference type="AlphaFoldDB" id="A0A9P4GY15"/>
<keyword evidence="2" id="KW-1185">Reference proteome</keyword>
<evidence type="ECO:0000313" key="1">
    <source>
        <dbReference type="EMBL" id="KAF2023557.1"/>
    </source>
</evidence>
<dbReference type="OrthoDB" id="3785649at2759"/>
<dbReference type="Proteomes" id="UP000799777">
    <property type="component" value="Unassembled WGS sequence"/>
</dbReference>
<evidence type="ECO:0000313" key="2">
    <source>
        <dbReference type="Proteomes" id="UP000799777"/>
    </source>
</evidence>
<sequence length="73" mass="7769">MTTSTDKLFEVATQMLQLSRDLTDVAGKLAQAGAAVQQISADIAEEQSKMWNVDVAVSVGVRPGGQHNVVVKK</sequence>
<proteinExistence type="predicted"/>
<name>A0A9P4GY15_9PLEO</name>
<reference evidence="1" key="1">
    <citation type="journal article" date="2020" name="Stud. Mycol.">
        <title>101 Dothideomycetes genomes: a test case for predicting lifestyles and emergence of pathogens.</title>
        <authorList>
            <person name="Haridas S."/>
            <person name="Albert R."/>
            <person name="Binder M."/>
            <person name="Bloem J."/>
            <person name="Labutti K."/>
            <person name="Salamov A."/>
            <person name="Andreopoulos B."/>
            <person name="Baker S."/>
            <person name="Barry K."/>
            <person name="Bills G."/>
            <person name="Bluhm B."/>
            <person name="Cannon C."/>
            <person name="Castanera R."/>
            <person name="Culley D."/>
            <person name="Daum C."/>
            <person name="Ezra D."/>
            <person name="Gonzalez J."/>
            <person name="Henrissat B."/>
            <person name="Kuo A."/>
            <person name="Liang C."/>
            <person name="Lipzen A."/>
            <person name="Lutzoni F."/>
            <person name="Magnuson J."/>
            <person name="Mondo S."/>
            <person name="Nolan M."/>
            <person name="Ohm R."/>
            <person name="Pangilinan J."/>
            <person name="Park H.-J."/>
            <person name="Ramirez L."/>
            <person name="Alfaro M."/>
            <person name="Sun H."/>
            <person name="Tritt A."/>
            <person name="Yoshinaga Y."/>
            <person name="Zwiers L.-H."/>
            <person name="Turgeon B."/>
            <person name="Goodwin S."/>
            <person name="Spatafora J."/>
            <person name="Crous P."/>
            <person name="Grigoriev I."/>
        </authorList>
    </citation>
    <scope>NUCLEOTIDE SEQUENCE</scope>
    <source>
        <strain evidence="1">CBS 110217</strain>
    </source>
</reference>